<feature type="chain" id="PRO_5004194733" description="PA14 domain-containing protein" evidence="1">
    <location>
        <begin position="30"/>
        <end position="248"/>
    </location>
</feature>
<dbReference type="InterPro" id="IPR037524">
    <property type="entry name" value="PA14/GLEYA"/>
</dbReference>
<gene>
    <name evidence="3" type="ORF">RED65_03425</name>
</gene>
<evidence type="ECO:0000313" key="4">
    <source>
        <dbReference type="Proteomes" id="UP000004263"/>
    </source>
</evidence>
<name>Q1N1J3_9GAMM</name>
<dbReference type="NCBIfam" id="TIGR02148">
    <property type="entry name" value="Fibro_Slime"/>
    <property type="match status" value="1"/>
</dbReference>
<dbReference type="STRING" id="207949.RED65_03425"/>
<dbReference type="HOGENOM" id="CLU_082720_0_0_6"/>
<reference evidence="3 4" key="1">
    <citation type="submission" date="2006-03" db="EMBL/GenBank/DDBJ databases">
        <authorList>
            <person name="Pinhassi J."/>
            <person name="Pedros-Alio C."/>
            <person name="Ferriera S."/>
            <person name="Johnson J."/>
            <person name="Kravitz S."/>
            <person name="Halpern A."/>
            <person name="Remington K."/>
            <person name="Beeson K."/>
            <person name="Tran B."/>
            <person name="Rogers Y.-H."/>
            <person name="Friedman R."/>
            <person name="Venter J.C."/>
        </authorList>
    </citation>
    <scope>NUCLEOTIDE SEQUENCE [LARGE SCALE GENOMIC DNA]</scope>
    <source>
        <strain evidence="3 4">RED65</strain>
    </source>
</reference>
<feature type="domain" description="PA14" evidence="2">
    <location>
        <begin position="108"/>
        <end position="248"/>
    </location>
</feature>
<evidence type="ECO:0000259" key="2">
    <source>
        <dbReference type="PROSITE" id="PS51820"/>
    </source>
</evidence>
<sequence>MGLPSLAFSKSMACAAALFTLLMSNGVQAIDEDYDDICRCQNPYESGRSIPVVIRDFKESHPDFESFTGNYANTNIVEEDLGPDGRPVYSGEDYLSTSGKENFDQWYRNVPGVNIAFPTQLKLTEVAPGLWEHKDMEFFPIDNLGWGNERFPRNYHFTMEMHLQFLYEGGESFTFRGDDDLWVFINGKLAINLGGTHPMLEDTIHLDDLAEELGIEPGNMYSFDLFFAERHFNHSRFMFQTTIDLECL</sequence>
<protein>
    <recommendedName>
        <fullName evidence="2">PA14 domain-containing protein</fullName>
    </recommendedName>
</protein>
<organism evidence="3 4">
    <name type="scientific">Bermanella marisrubri</name>
    <dbReference type="NCBI Taxonomy" id="207949"/>
    <lineage>
        <taxon>Bacteria</taxon>
        <taxon>Pseudomonadati</taxon>
        <taxon>Pseudomonadota</taxon>
        <taxon>Gammaproteobacteria</taxon>
        <taxon>Oceanospirillales</taxon>
        <taxon>Oceanospirillaceae</taxon>
        <taxon>Bermanella</taxon>
    </lineage>
</organism>
<dbReference type="PANTHER" id="PTHR31137">
    <property type="entry name" value="PROTEIN PSIB-RELATED-RELATED"/>
    <property type="match status" value="1"/>
</dbReference>
<comment type="caution">
    <text evidence="3">The sequence shown here is derived from an EMBL/GenBank/DDBJ whole genome shotgun (WGS) entry which is preliminary data.</text>
</comment>
<evidence type="ECO:0000256" key="1">
    <source>
        <dbReference type="SAM" id="SignalP"/>
    </source>
</evidence>
<dbReference type="EMBL" id="AAQH01000010">
    <property type="protein sequence ID" value="EAT12057.1"/>
    <property type="molecule type" value="Genomic_DNA"/>
</dbReference>
<dbReference type="InterPro" id="IPR011874">
    <property type="entry name" value="Fibro_Slime"/>
</dbReference>
<keyword evidence="1" id="KW-0732">Signal</keyword>
<proteinExistence type="predicted"/>
<keyword evidence="4" id="KW-1185">Reference proteome</keyword>
<dbReference type="AlphaFoldDB" id="Q1N1J3"/>
<feature type="signal peptide" evidence="1">
    <location>
        <begin position="1"/>
        <end position="29"/>
    </location>
</feature>
<dbReference type="RefSeq" id="WP_007019017.1">
    <property type="nucleotide sequence ID" value="NZ_CH724120.1"/>
</dbReference>
<accession>Q1N1J3</accession>
<dbReference type="InterPro" id="IPR051154">
    <property type="entry name" value="Prespore-cell_inducing_factor"/>
</dbReference>
<dbReference type="Proteomes" id="UP000004263">
    <property type="component" value="Unassembled WGS sequence"/>
</dbReference>
<evidence type="ECO:0000313" key="3">
    <source>
        <dbReference type="EMBL" id="EAT12057.1"/>
    </source>
</evidence>
<dbReference type="PROSITE" id="PS51820">
    <property type="entry name" value="PA14"/>
    <property type="match status" value="1"/>
</dbReference>
<dbReference type="OrthoDB" id="9758386at2"/>
<dbReference type="GO" id="GO:0005576">
    <property type="term" value="C:extracellular region"/>
    <property type="evidence" value="ECO:0007669"/>
    <property type="project" value="TreeGrafter"/>
</dbReference>